<evidence type="ECO:0000256" key="5">
    <source>
        <dbReference type="ARBA" id="ARBA00023136"/>
    </source>
</evidence>
<protein>
    <submittedName>
        <fullName evidence="8">Calcium release-activated calcium channel protein 1</fullName>
    </submittedName>
</protein>
<gene>
    <name evidence="8" type="ORF">P5673_000072</name>
</gene>
<dbReference type="GO" id="GO:0015279">
    <property type="term" value="F:store-operated calcium channel activity"/>
    <property type="evidence" value="ECO:0007669"/>
    <property type="project" value="TreeGrafter"/>
</dbReference>
<keyword evidence="5 7" id="KW-0472">Membrane</keyword>
<evidence type="ECO:0000256" key="4">
    <source>
        <dbReference type="ARBA" id="ARBA00022989"/>
    </source>
</evidence>
<comment type="similarity">
    <text evidence="2">Belongs to the Orai family.</text>
</comment>
<dbReference type="GO" id="GO:0016020">
    <property type="term" value="C:membrane"/>
    <property type="evidence" value="ECO:0007669"/>
    <property type="project" value="UniProtKB-SubCell"/>
</dbReference>
<feature type="transmembrane region" description="Helical" evidence="7">
    <location>
        <begin position="113"/>
        <end position="134"/>
    </location>
</feature>
<evidence type="ECO:0000256" key="6">
    <source>
        <dbReference type="SAM" id="MobiDB-lite"/>
    </source>
</evidence>
<evidence type="ECO:0000256" key="3">
    <source>
        <dbReference type="ARBA" id="ARBA00022692"/>
    </source>
</evidence>
<dbReference type="EMBL" id="JARQWQ010000001">
    <property type="protein sequence ID" value="KAK2573962.1"/>
    <property type="molecule type" value="Genomic_DNA"/>
</dbReference>
<dbReference type="InterPro" id="IPR038350">
    <property type="entry name" value="Orai_sf"/>
</dbReference>
<feature type="region of interest" description="Disordered" evidence="6">
    <location>
        <begin position="194"/>
        <end position="213"/>
    </location>
</feature>
<feature type="transmembrane region" description="Helical" evidence="7">
    <location>
        <begin position="55"/>
        <end position="81"/>
    </location>
</feature>
<evidence type="ECO:0000256" key="2">
    <source>
        <dbReference type="ARBA" id="ARBA00008062"/>
    </source>
</evidence>
<organism evidence="8 9">
    <name type="scientific">Acropora cervicornis</name>
    <name type="common">Staghorn coral</name>
    <dbReference type="NCBI Taxonomy" id="6130"/>
    <lineage>
        <taxon>Eukaryota</taxon>
        <taxon>Metazoa</taxon>
        <taxon>Cnidaria</taxon>
        <taxon>Anthozoa</taxon>
        <taxon>Hexacorallia</taxon>
        <taxon>Scleractinia</taxon>
        <taxon>Astrocoeniina</taxon>
        <taxon>Acroporidae</taxon>
        <taxon>Acropora</taxon>
    </lineage>
</organism>
<keyword evidence="9" id="KW-1185">Reference proteome</keyword>
<reference evidence="8" key="1">
    <citation type="journal article" date="2023" name="G3 (Bethesda)">
        <title>Whole genome assembly and annotation of the endangered Caribbean coral Acropora cervicornis.</title>
        <authorList>
            <person name="Selwyn J.D."/>
            <person name="Vollmer S.V."/>
        </authorList>
    </citation>
    <scope>NUCLEOTIDE SEQUENCE</scope>
    <source>
        <strain evidence="8">K2</strain>
    </source>
</reference>
<evidence type="ECO:0000313" key="9">
    <source>
        <dbReference type="Proteomes" id="UP001249851"/>
    </source>
</evidence>
<keyword evidence="4 7" id="KW-1133">Transmembrane helix</keyword>
<dbReference type="PANTHER" id="PTHR31501:SF7">
    <property type="entry name" value="CALCIUM RELEASE-ACTIVATED CALCIUM CHANNEL PROTEIN 1"/>
    <property type="match status" value="1"/>
</dbReference>
<accession>A0AAD9VHD3</accession>
<dbReference type="Proteomes" id="UP001249851">
    <property type="component" value="Unassembled WGS sequence"/>
</dbReference>
<keyword evidence="3 7" id="KW-0812">Transmembrane</keyword>
<feature type="compositionally biased region" description="Low complexity" evidence="6">
    <location>
        <begin position="198"/>
        <end position="213"/>
    </location>
</feature>
<dbReference type="GO" id="GO:0002115">
    <property type="term" value="P:store-operated calcium entry"/>
    <property type="evidence" value="ECO:0007669"/>
    <property type="project" value="TreeGrafter"/>
</dbReference>
<dbReference type="Gene3D" id="1.20.140.140">
    <property type="entry name" value="Calcium release-activated calcium channel protein Orai"/>
    <property type="match status" value="1"/>
</dbReference>
<dbReference type="Pfam" id="PF07856">
    <property type="entry name" value="Orai-1"/>
    <property type="match status" value="1"/>
</dbReference>
<proteinExistence type="inferred from homology"/>
<dbReference type="InterPro" id="IPR012446">
    <property type="entry name" value="CRAC_channel"/>
</dbReference>
<sequence length="213" mass="23571">MKQADEESAQKLTMKRLFLTRGKLKASSRTSALMSGFAMVAMVELQVEHGIPDALLIAFSVMTTVLISVHVFALMISVCILPNIEGIANINQKGTQMAEDSPHEKLHVYIETAWIFSTGLGTLLFLAEIAILSWVKFYLYSKPAALAASVVLVPVCIVFVWFAIHFYRTLVQHKYERSFQGVEELQQIAIHLHPDGGPLPSSTSPSPLTSQRV</sequence>
<comment type="caution">
    <text evidence="8">The sequence shown here is derived from an EMBL/GenBank/DDBJ whole genome shotgun (WGS) entry which is preliminary data.</text>
</comment>
<evidence type="ECO:0000256" key="7">
    <source>
        <dbReference type="SAM" id="Phobius"/>
    </source>
</evidence>
<dbReference type="AlphaFoldDB" id="A0AAD9VHD3"/>
<name>A0AAD9VHD3_ACRCE</name>
<dbReference type="PANTHER" id="PTHR31501">
    <property type="entry name" value="CALCIUM RELEASE-ACTIVATED CALCIUM CHANNEL PROTEIN 1"/>
    <property type="match status" value="1"/>
</dbReference>
<reference evidence="8" key="2">
    <citation type="journal article" date="2023" name="Science">
        <title>Genomic signatures of disease resistance in endangered staghorn corals.</title>
        <authorList>
            <person name="Vollmer S.V."/>
            <person name="Selwyn J.D."/>
            <person name="Despard B.A."/>
            <person name="Roesel C.L."/>
        </authorList>
    </citation>
    <scope>NUCLEOTIDE SEQUENCE</scope>
    <source>
        <strain evidence="8">K2</strain>
    </source>
</reference>
<comment type="subcellular location">
    <subcellularLocation>
        <location evidence="1">Membrane</location>
        <topology evidence="1">Multi-pass membrane protein</topology>
    </subcellularLocation>
</comment>
<evidence type="ECO:0000256" key="1">
    <source>
        <dbReference type="ARBA" id="ARBA00004141"/>
    </source>
</evidence>
<evidence type="ECO:0000313" key="8">
    <source>
        <dbReference type="EMBL" id="KAK2573962.1"/>
    </source>
</evidence>
<feature type="transmembrane region" description="Helical" evidence="7">
    <location>
        <begin position="146"/>
        <end position="167"/>
    </location>
</feature>